<evidence type="ECO:0000256" key="3">
    <source>
        <dbReference type="ARBA" id="ARBA00023163"/>
    </source>
</evidence>
<dbReference type="OrthoDB" id="3635456at2"/>
<dbReference type="PANTHER" id="PTHR30055:SF234">
    <property type="entry name" value="HTH-TYPE TRANSCRIPTIONAL REGULATOR BETI"/>
    <property type="match status" value="1"/>
</dbReference>
<feature type="domain" description="HTH tetR-type" evidence="6">
    <location>
        <begin position="30"/>
        <end position="90"/>
    </location>
</feature>
<evidence type="ECO:0000256" key="4">
    <source>
        <dbReference type="PROSITE-ProRule" id="PRU00335"/>
    </source>
</evidence>
<reference evidence="7 8" key="1">
    <citation type="submission" date="2019-08" db="EMBL/GenBank/DDBJ databases">
        <title>Actinomadura sp. nov. CYP1-5 isolated from mountain soil.</title>
        <authorList>
            <person name="Songsumanus A."/>
            <person name="Kuncharoen N."/>
            <person name="Kudo T."/>
            <person name="Yuki M."/>
            <person name="Igarashi Y."/>
            <person name="Tanasupawat S."/>
        </authorList>
    </citation>
    <scope>NUCLEOTIDE SEQUENCE [LARGE SCALE GENOMIC DNA]</scope>
    <source>
        <strain evidence="7 8">GKU157</strain>
    </source>
</reference>
<dbReference type="Pfam" id="PF00440">
    <property type="entry name" value="TetR_N"/>
    <property type="match status" value="1"/>
</dbReference>
<evidence type="ECO:0000256" key="5">
    <source>
        <dbReference type="SAM" id="MobiDB-lite"/>
    </source>
</evidence>
<evidence type="ECO:0000256" key="2">
    <source>
        <dbReference type="ARBA" id="ARBA00023125"/>
    </source>
</evidence>
<accession>A0A5D0TTB2</accession>
<sequence>MSRPAREQAPAGARPEAPAGPPGLRERKKAQTRRAITEAAVALFTERGYDDVGVREIADAADTSIATLFKYFPDGKVSLVFPGDRAARIASLTGAVHDRAPGQTVLDALRGLLSQRGPFKEDPTPAEQRVLDLVSATPDLRDYALRSWTHGQEPLAAAIAAESGLPADDLTARLLARYVLQIPDLARNTSDPGRTLDIVIDLLSRGWPACLHEPKPD</sequence>
<feature type="DNA-binding region" description="H-T-H motif" evidence="4">
    <location>
        <begin position="53"/>
        <end position="72"/>
    </location>
</feature>
<dbReference type="PANTHER" id="PTHR30055">
    <property type="entry name" value="HTH-TYPE TRANSCRIPTIONAL REGULATOR RUTR"/>
    <property type="match status" value="1"/>
</dbReference>
<dbReference type="InterPro" id="IPR001647">
    <property type="entry name" value="HTH_TetR"/>
</dbReference>
<proteinExistence type="predicted"/>
<comment type="caution">
    <text evidence="7">The sequence shown here is derived from an EMBL/GenBank/DDBJ whole genome shotgun (WGS) entry which is preliminary data.</text>
</comment>
<dbReference type="EMBL" id="VSFF01000014">
    <property type="protein sequence ID" value="TYC09571.1"/>
    <property type="molecule type" value="Genomic_DNA"/>
</dbReference>
<keyword evidence="2 4" id="KW-0238">DNA-binding</keyword>
<dbReference type="PROSITE" id="PS50977">
    <property type="entry name" value="HTH_TETR_2"/>
    <property type="match status" value="1"/>
</dbReference>
<dbReference type="AlphaFoldDB" id="A0A5D0TTB2"/>
<keyword evidence="1" id="KW-0805">Transcription regulation</keyword>
<dbReference type="GO" id="GO:0003700">
    <property type="term" value="F:DNA-binding transcription factor activity"/>
    <property type="evidence" value="ECO:0007669"/>
    <property type="project" value="TreeGrafter"/>
</dbReference>
<dbReference type="InterPro" id="IPR050109">
    <property type="entry name" value="HTH-type_TetR-like_transc_reg"/>
</dbReference>
<evidence type="ECO:0000313" key="7">
    <source>
        <dbReference type="EMBL" id="TYC09571.1"/>
    </source>
</evidence>
<evidence type="ECO:0000259" key="6">
    <source>
        <dbReference type="PROSITE" id="PS50977"/>
    </source>
</evidence>
<keyword evidence="8" id="KW-1185">Reference proteome</keyword>
<evidence type="ECO:0000313" key="8">
    <source>
        <dbReference type="Proteomes" id="UP000322634"/>
    </source>
</evidence>
<dbReference type="Proteomes" id="UP000322634">
    <property type="component" value="Unassembled WGS sequence"/>
</dbReference>
<organism evidence="7 8">
    <name type="scientific">Actinomadura syzygii</name>
    <dbReference type="NCBI Taxonomy" id="1427538"/>
    <lineage>
        <taxon>Bacteria</taxon>
        <taxon>Bacillati</taxon>
        <taxon>Actinomycetota</taxon>
        <taxon>Actinomycetes</taxon>
        <taxon>Streptosporangiales</taxon>
        <taxon>Thermomonosporaceae</taxon>
        <taxon>Actinomadura</taxon>
    </lineage>
</organism>
<dbReference type="Pfam" id="PF17754">
    <property type="entry name" value="TetR_C_14"/>
    <property type="match status" value="1"/>
</dbReference>
<keyword evidence="3" id="KW-0804">Transcription</keyword>
<name>A0A5D0TTB2_9ACTN</name>
<feature type="region of interest" description="Disordered" evidence="5">
    <location>
        <begin position="1"/>
        <end position="30"/>
    </location>
</feature>
<evidence type="ECO:0000256" key="1">
    <source>
        <dbReference type="ARBA" id="ARBA00023015"/>
    </source>
</evidence>
<dbReference type="InterPro" id="IPR009057">
    <property type="entry name" value="Homeodomain-like_sf"/>
</dbReference>
<protein>
    <submittedName>
        <fullName evidence="7">TetR family transcriptional regulator</fullName>
    </submittedName>
</protein>
<dbReference type="GO" id="GO:0000976">
    <property type="term" value="F:transcription cis-regulatory region binding"/>
    <property type="evidence" value="ECO:0007669"/>
    <property type="project" value="TreeGrafter"/>
</dbReference>
<dbReference type="InterPro" id="IPR041347">
    <property type="entry name" value="MftR_C"/>
</dbReference>
<dbReference type="Gene3D" id="1.10.357.10">
    <property type="entry name" value="Tetracycline Repressor, domain 2"/>
    <property type="match status" value="1"/>
</dbReference>
<feature type="compositionally biased region" description="Low complexity" evidence="5">
    <location>
        <begin position="7"/>
        <end position="17"/>
    </location>
</feature>
<dbReference type="Gene3D" id="1.10.10.60">
    <property type="entry name" value="Homeodomain-like"/>
    <property type="match status" value="1"/>
</dbReference>
<dbReference type="SUPFAM" id="SSF46689">
    <property type="entry name" value="Homeodomain-like"/>
    <property type="match status" value="1"/>
</dbReference>
<gene>
    <name evidence="7" type="ORF">FXF65_35280</name>
</gene>